<proteinExistence type="predicted"/>
<dbReference type="EMBL" id="DF384213">
    <property type="protein sequence ID" value="GAE02729.1"/>
    <property type="molecule type" value="Genomic_DNA"/>
</dbReference>
<evidence type="ECO:0000313" key="3">
    <source>
        <dbReference type="EMBL" id="GAE02729.1"/>
    </source>
</evidence>
<dbReference type="RefSeq" id="WP_030035508.1">
    <property type="nucleotide sequence ID" value="NZ_DF384213.1"/>
</dbReference>
<dbReference type="PANTHER" id="PTHR43278">
    <property type="entry name" value="NAD(P)H-DEPENDENT FMN-CONTAINING OXIDOREDUCTASE YWQN-RELATED"/>
    <property type="match status" value="1"/>
</dbReference>
<keyword evidence="1" id="KW-0285">Flavoprotein</keyword>
<reference evidence="3" key="1">
    <citation type="submission" date="2013-10" db="EMBL/GenBank/DDBJ databases">
        <title>Draft genome sequence of Clostridium botulinum type B strain Osaka05.</title>
        <authorList>
            <person name="Sakaguchi Y."/>
            <person name="Hosomi K."/>
            <person name="Uchiyama J."/>
            <person name="Ogura Y."/>
            <person name="Sakaguchi M."/>
            <person name="Kohda T."/>
            <person name="Mukamoto M."/>
            <person name="Misawa N."/>
            <person name="Matsuzaki S."/>
            <person name="Hayashi T."/>
            <person name="Kozaki S."/>
        </authorList>
    </citation>
    <scope>NUCLEOTIDE SEQUENCE</scope>
    <source>
        <strain evidence="3">Osaka05</strain>
    </source>
</reference>
<dbReference type="Gene3D" id="3.40.50.360">
    <property type="match status" value="1"/>
</dbReference>
<evidence type="ECO:0000256" key="2">
    <source>
        <dbReference type="ARBA" id="ARBA00022643"/>
    </source>
</evidence>
<evidence type="ECO:0000256" key="1">
    <source>
        <dbReference type="ARBA" id="ARBA00022630"/>
    </source>
</evidence>
<dbReference type="AlphaFoldDB" id="A0A0S6U5K6"/>
<dbReference type="Proteomes" id="UP000054164">
    <property type="component" value="Unassembled WGS sequence"/>
</dbReference>
<protein>
    <recommendedName>
        <fullName evidence="4">Iron-sulfur flavoprotein</fullName>
    </recommendedName>
</protein>
<dbReference type="HOGENOM" id="CLU_121336_1_0_9"/>
<dbReference type="InterPro" id="IPR051796">
    <property type="entry name" value="ISF_SsuE-like"/>
</dbReference>
<name>A0A0S6U5K6_CLOBO</name>
<dbReference type="InterPro" id="IPR029039">
    <property type="entry name" value="Flavoprotein-like_sf"/>
</dbReference>
<accession>A0A0S6U5K6</accession>
<organism evidence="3">
    <name type="scientific">Clostridium botulinum B str. Osaka05</name>
    <dbReference type="NCBI Taxonomy" id="1407017"/>
    <lineage>
        <taxon>Bacteria</taxon>
        <taxon>Bacillati</taxon>
        <taxon>Bacillota</taxon>
        <taxon>Clostridia</taxon>
        <taxon>Eubacteriales</taxon>
        <taxon>Clostridiaceae</taxon>
        <taxon>Clostridium</taxon>
    </lineage>
</organism>
<keyword evidence="2" id="KW-0288">FMN</keyword>
<sequence>MKLYIHDLSEQDFKDIAQVQNGDIVISSKDKVQSCLGCYGCWLKTPTKCVVSDEYRQLGKMLACCDDILIISCCYYGGFSPFVKSIIDRSLSYLLPYLEVRSGVSCHKMRYKKRINTIQAYFYGEDITQEEKETAEQLLSNNSHQFNIKNNPIVKFYTSSSKLKGLKL</sequence>
<gene>
    <name evidence="3" type="ORF">CBO05C_2419</name>
</gene>
<dbReference type="PANTHER" id="PTHR43278:SF2">
    <property type="entry name" value="IRON-SULFUR FLAVOPROTEIN"/>
    <property type="match status" value="1"/>
</dbReference>
<evidence type="ECO:0008006" key="4">
    <source>
        <dbReference type="Google" id="ProtNLM"/>
    </source>
</evidence>
<dbReference type="SUPFAM" id="SSF52218">
    <property type="entry name" value="Flavoproteins"/>
    <property type="match status" value="1"/>
</dbReference>